<dbReference type="Pfam" id="PF08293">
    <property type="entry name" value="MRP-S33"/>
    <property type="match status" value="1"/>
</dbReference>
<feature type="region of interest" description="Disordered" evidence="1">
    <location>
        <begin position="66"/>
        <end position="85"/>
    </location>
</feature>
<dbReference type="Proteomes" id="UP000887540">
    <property type="component" value="Unplaced"/>
</dbReference>
<protein>
    <submittedName>
        <fullName evidence="3">Small ribosomal subunit protein mS33</fullName>
    </submittedName>
</protein>
<accession>A0A914DPM0</accession>
<evidence type="ECO:0000256" key="1">
    <source>
        <dbReference type="SAM" id="MobiDB-lite"/>
    </source>
</evidence>
<name>A0A914DPM0_9BILA</name>
<organism evidence="2 3">
    <name type="scientific">Acrobeloides nanus</name>
    <dbReference type="NCBI Taxonomy" id="290746"/>
    <lineage>
        <taxon>Eukaryota</taxon>
        <taxon>Metazoa</taxon>
        <taxon>Ecdysozoa</taxon>
        <taxon>Nematoda</taxon>
        <taxon>Chromadorea</taxon>
        <taxon>Rhabditida</taxon>
        <taxon>Tylenchina</taxon>
        <taxon>Cephalobomorpha</taxon>
        <taxon>Cephaloboidea</taxon>
        <taxon>Cephalobidae</taxon>
        <taxon>Acrobeloides</taxon>
    </lineage>
</organism>
<evidence type="ECO:0000313" key="3">
    <source>
        <dbReference type="WBParaSite" id="ACRNAN_scaffold339.g17339.t1"/>
    </source>
</evidence>
<dbReference type="AlphaFoldDB" id="A0A914DPM0"/>
<dbReference type="WBParaSite" id="ACRNAN_scaffold339.g17339.t1">
    <property type="protein sequence ID" value="ACRNAN_scaffold339.g17339.t1"/>
    <property type="gene ID" value="ACRNAN_scaffold339.g17339"/>
</dbReference>
<keyword evidence="2" id="KW-1185">Reference proteome</keyword>
<reference evidence="3" key="1">
    <citation type="submission" date="2022-11" db="UniProtKB">
        <authorList>
            <consortium name="WormBaseParasite"/>
        </authorList>
    </citation>
    <scope>IDENTIFICATION</scope>
</reference>
<proteinExistence type="predicted"/>
<dbReference type="InterPro" id="IPR013219">
    <property type="entry name" value="Ribosomal_mS33"/>
</dbReference>
<sequence length="171" mass="20061">MPMPTYRMMDQPVWDDKKAFGHGNYHFQKWNEQSEYAKRVCALSAKIWGEPTRPVNTPSARMIRSLSREPHEQTPLKPLSRRDDKTPTYWVSQTPMFHYMVKMLRFHGLFYDAHMTWKEAQEARRLLSGKTRMPVIGQGKLKELREKRRAARAAKAAQILAKAKAAAKRKY</sequence>
<evidence type="ECO:0000313" key="2">
    <source>
        <dbReference type="Proteomes" id="UP000887540"/>
    </source>
</evidence>